<sequence>MNKYEIRQMTVPKNDGSNQRKQVFPQTHPDAVIGLPEWQLNVQNALESIMGTNLGENRLSTVVHKSDLKNLVDKKQIDRSLNNAKDYTVSNISNLGSLQFLPSIKNMDDLVNRDDPYLAFTSKNVANAPTVEATKVNCLVAGNKDIQFCYYSDTANYRTIKNGTASNWYKV</sequence>
<dbReference type="AlphaFoldDB" id="A0AAE6TXZ9"/>
<dbReference type="EMBL" id="CP045562">
    <property type="protein sequence ID" value="QFX92520.1"/>
    <property type="molecule type" value="Genomic_DNA"/>
</dbReference>
<protein>
    <submittedName>
        <fullName evidence="1">Uncharacterized protein</fullName>
    </submittedName>
</protein>
<dbReference type="KEGG" id="lfv:LF543_02645"/>
<gene>
    <name evidence="1" type="ORF">LF543_02645</name>
</gene>
<evidence type="ECO:0000313" key="2">
    <source>
        <dbReference type="Proteomes" id="UP000327194"/>
    </source>
</evidence>
<accession>A0AAE6TXZ9</accession>
<name>A0AAE6TXZ9_9LACO</name>
<reference evidence="1 2" key="1">
    <citation type="submission" date="2019-10" db="EMBL/GenBank/DDBJ databases">
        <title>Genome sequencing of Lactobacillus fructivorans.</title>
        <authorList>
            <person name="Kim K."/>
        </authorList>
    </citation>
    <scope>NUCLEOTIDE SEQUENCE [LARGE SCALE GENOMIC DNA]</scope>
    <source>
        <strain evidence="1 2">LF543</strain>
    </source>
</reference>
<dbReference type="RefSeq" id="WP_010021638.1">
    <property type="nucleotide sequence ID" value="NZ_AZDS01000001.1"/>
</dbReference>
<evidence type="ECO:0000313" key="1">
    <source>
        <dbReference type="EMBL" id="QFX92520.1"/>
    </source>
</evidence>
<dbReference type="Proteomes" id="UP000327194">
    <property type="component" value="Chromosome"/>
</dbReference>
<organism evidence="1 2">
    <name type="scientific">Fructilactobacillus fructivorans</name>
    <dbReference type="NCBI Taxonomy" id="1614"/>
    <lineage>
        <taxon>Bacteria</taxon>
        <taxon>Bacillati</taxon>
        <taxon>Bacillota</taxon>
        <taxon>Bacilli</taxon>
        <taxon>Lactobacillales</taxon>
        <taxon>Lactobacillaceae</taxon>
        <taxon>Fructilactobacillus</taxon>
    </lineage>
</organism>
<proteinExistence type="predicted"/>